<keyword evidence="3" id="KW-1003">Cell membrane</keyword>
<keyword evidence="4 7" id="KW-0812">Transmembrane</keyword>
<comment type="similarity">
    <text evidence="7">Belongs to the binding-protein-dependent transport system permease family.</text>
</comment>
<dbReference type="GO" id="GO:0055085">
    <property type="term" value="P:transmembrane transport"/>
    <property type="evidence" value="ECO:0007669"/>
    <property type="project" value="InterPro"/>
</dbReference>
<dbReference type="PROSITE" id="PS50928">
    <property type="entry name" value="ABC_TM1"/>
    <property type="match status" value="1"/>
</dbReference>
<feature type="transmembrane region" description="Helical" evidence="7">
    <location>
        <begin position="142"/>
        <end position="169"/>
    </location>
</feature>
<comment type="subcellular location">
    <subcellularLocation>
        <location evidence="1 7">Cell membrane</location>
        <topology evidence="1 7">Multi-pass membrane protein</topology>
    </subcellularLocation>
</comment>
<dbReference type="SUPFAM" id="SSF161098">
    <property type="entry name" value="MetI-like"/>
    <property type="match status" value="1"/>
</dbReference>
<protein>
    <recommendedName>
        <fullName evidence="8">ABC transmembrane type-1 domain-containing protein</fullName>
    </recommendedName>
</protein>
<comment type="caution">
    <text evidence="9">The sequence shown here is derived from an EMBL/GenBank/DDBJ whole genome shotgun (WGS) entry which is preliminary data.</text>
</comment>
<feature type="transmembrane region" description="Helical" evidence="7">
    <location>
        <begin position="247"/>
        <end position="273"/>
    </location>
</feature>
<evidence type="ECO:0000313" key="9">
    <source>
        <dbReference type="EMBL" id="RBQ22576.1"/>
    </source>
</evidence>
<evidence type="ECO:0000256" key="5">
    <source>
        <dbReference type="ARBA" id="ARBA00022989"/>
    </source>
</evidence>
<organism evidence="9 10">
    <name type="scientific">Candidatus Methanobinarius endosymbioticus</name>
    <dbReference type="NCBI Taxonomy" id="2006182"/>
    <lineage>
        <taxon>Archaea</taxon>
        <taxon>Methanobacteriati</taxon>
        <taxon>Methanobacteriota</taxon>
        <taxon>Methanomada group</taxon>
        <taxon>Methanobacteria</taxon>
        <taxon>Methanobacteriales</taxon>
        <taxon>Methanobacteriaceae</taxon>
        <taxon>Candidatus Methanobinarius</taxon>
    </lineage>
</organism>
<evidence type="ECO:0000256" key="4">
    <source>
        <dbReference type="ARBA" id="ARBA00022692"/>
    </source>
</evidence>
<dbReference type="Proteomes" id="UP000253099">
    <property type="component" value="Unassembled WGS sequence"/>
</dbReference>
<dbReference type="Gene3D" id="1.10.3720.10">
    <property type="entry name" value="MetI-like"/>
    <property type="match status" value="1"/>
</dbReference>
<keyword evidence="5 7" id="KW-1133">Transmembrane helix</keyword>
<keyword evidence="6 7" id="KW-0472">Membrane</keyword>
<evidence type="ECO:0000256" key="7">
    <source>
        <dbReference type="RuleBase" id="RU363032"/>
    </source>
</evidence>
<evidence type="ECO:0000256" key="2">
    <source>
        <dbReference type="ARBA" id="ARBA00022448"/>
    </source>
</evidence>
<feature type="transmembrane region" description="Helical" evidence="7">
    <location>
        <begin position="106"/>
        <end position="130"/>
    </location>
</feature>
<keyword evidence="10" id="KW-1185">Reference proteome</keyword>
<feature type="transmembrane region" description="Helical" evidence="7">
    <location>
        <begin position="189"/>
        <end position="211"/>
    </location>
</feature>
<dbReference type="GO" id="GO:0005886">
    <property type="term" value="C:plasma membrane"/>
    <property type="evidence" value="ECO:0007669"/>
    <property type="project" value="UniProtKB-SubCell"/>
</dbReference>
<evidence type="ECO:0000256" key="1">
    <source>
        <dbReference type="ARBA" id="ARBA00004651"/>
    </source>
</evidence>
<feature type="transmembrane region" description="Helical" evidence="7">
    <location>
        <begin position="15"/>
        <end position="33"/>
    </location>
</feature>
<sequence>MFNYRKVAIFLGHKIVRLIILLVAVAIISFVLVDMSPVDPVRAYIGEMAVSGEHIAKLQEYWGVGQPMWEKALHWVWSMLHGDFGTSLIYRIPVIDVISERFTASLVLMFTSWVISGVLGFTLGTLAGMYRGSWIDKFVKGYCYVLLSAPTFWIALLLLMVFSVYLGWFPTGLGVPAGVLAENATFWDWLTRLILPATALSILCVAQIAMFTRDKLNNIMSSDFILFAKARSEKGWGLIKRHGIRNILIPAITLQFLSFSEIFGGAVLVEQVFSYPGIGQAAVAAGLRSDVPLLLGIVLFSTIFVFCGNTIADIIYKFVDPRIRESESNE</sequence>
<dbReference type="PANTHER" id="PTHR43163:SF6">
    <property type="entry name" value="DIPEPTIDE TRANSPORT SYSTEM PERMEASE PROTEIN DPPB-RELATED"/>
    <property type="match status" value="1"/>
</dbReference>
<evidence type="ECO:0000256" key="6">
    <source>
        <dbReference type="ARBA" id="ARBA00023136"/>
    </source>
</evidence>
<reference evidence="9 10" key="1">
    <citation type="submission" date="2018-06" db="EMBL/GenBank/DDBJ databases">
        <title>Genomic insight into two independent archaeal endosymbiosis events.</title>
        <authorList>
            <person name="Lind A.E."/>
            <person name="Lewis W.H."/>
            <person name="Spang A."/>
            <person name="Guy L."/>
            <person name="Embley M.T."/>
            <person name="Ettema T.J.G."/>
        </authorList>
    </citation>
    <scope>NUCLEOTIDE SEQUENCE [LARGE SCALE GENOMIC DNA]</scope>
    <source>
        <strain evidence="9">NOE</strain>
    </source>
</reference>
<accession>A0A366M8Q3</accession>
<proteinExistence type="inferred from homology"/>
<dbReference type="CDD" id="cd06261">
    <property type="entry name" value="TM_PBP2"/>
    <property type="match status" value="1"/>
</dbReference>
<dbReference type="InterPro" id="IPR000515">
    <property type="entry name" value="MetI-like"/>
</dbReference>
<keyword evidence="2 7" id="KW-0813">Transport</keyword>
<feature type="transmembrane region" description="Helical" evidence="7">
    <location>
        <begin position="293"/>
        <end position="316"/>
    </location>
</feature>
<dbReference type="PANTHER" id="PTHR43163">
    <property type="entry name" value="DIPEPTIDE TRANSPORT SYSTEM PERMEASE PROTEIN DPPB-RELATED"/>
    <property type="match status" value="1"/>
</dbReference>
<evidence type="ECO:0000259" key="8">
    <source>
        <dbReference type="PROSITE" id="PS50928"/>
    </source>
</evidence>
<evidence type="ECO:0000313" key="10">
    <source>
        <dbReference type="Proteomes" id="UP000253099"/>
    </source>
</evidence>
<dbReference type="EMBL" id="NIZT01000059">
    <property type="protein sequence ID" value="RBQ22576.1"/>
    <property type="molecule type" value="Genomic_DNA"/>
</dbReference>
<evidence type="ECO:0000256" key="3">
    <source>
        <dbReference type="ARBA" id="ARBA00022475"/>
    </source>
</evidence>
<dbReference type="AlphaFoldDB" id="A0A366M8Q3"/>
<feature type="domain" description="ABC transmembrane type-1" evidence="8">
    <location>
        <begin position="102"/>
        <end position="316"/>
    </location>
</feature>
<gene>
    <name evidence="9" type="ORF">ALNOE001_18120</name>
</gene>
<name>A0A366M8Q3_9EURY</name>
<dbReference type="Pfam" id="PF00528">
    <property type="entry name" value="BPD_transp_1"/>
    <property type="match status" value="1"/>
</dbReference>
<dbReference type="InterPro" id="IPR035906">
    <property type="entry name" value="MetI-like_sf"/>
</dbReference>